<keyword evidence="10" id="KW-1185">Reference proteome</keyword>
<dbReference type="AlphaFoldDB" id="A0A0M9CH52"/>
<evidence type="ECO:0000256" key="2">
    <source>
        <dbReference type="ARBA" id="ARBA00005297"/>
    </source>
</evidence>
<evidence type="ECO:0000256" key="1">
    <source>
        <dbReference type="ARBA" id="ARBA00000799"/>
    </source>
</evidence>
<protein>
    <recommendedName>
        <fullName evidence="3">isochorismate synthase</fullName>
        <ecNumber evidence="3">5.4.4.2</ecNumber>
    </recommendedName>
    <alternativeName>
        <fullName evidence="5">Isochorismate mutase</fullName>
    </alternativeName>
</protein>
<dbReference type="NCBIfam" id="TIGR00543">
    <property type="entry name" value="isochor_syn"/>
    <property type="match status" value="1"/>
</dbReference>
<accession>A0A0M9CH52</accession>
<reference evidence="8 10" key="2">
    <citation type="submission" date="2016-10" db="EMBL/GenBank/DDBJ databases">
        <authorList>
            <person name="Varghese N."/>
            <person name="Submissions S."/>
        </authorList>
    </citation>
    <scope>NUCLEOTIDE SEQUENCE [LARGE SCALE GENOMIC DNA]</scope>
    <source>
        <strain evidence="8 10">DSW-5</strain>
    </source>
</reference>
<feature type="domain" description="Chorismate-utilising enzyme C-terminal" evidence="6">
    <location>
        <begin position="97"/>
        <end position="347"/>
    </location>
</feature>
<comment type="similarity">
    <text evidence="2">Belongs to the isochorismate synthase family.</text>
</comment>
<organism evidence="7 9">
    <name type="scientific">Polaribacter dokdonensis DSW-5</name>
    <dbReference type="NCBI Taxonomy" id="1300348"/>
    <lineage>
        <taxon>Bacteria</taxon>
        <taxon>Pseudomonadati</taxon>
        <taxon>Bacteroidota</taxon>
        <taxon>Flavobacteriia</taxon>
        <taxon>Flavobacteriales</taxon>
        <taxon>Flavobacteriaceae</taxon>
    </lineage>
</organism>
<dbReference type="PATRIC" id="fig|1300348.6.peg.1885"/>
<dbReference type="EMBL" id="FNUE01000002">
    <property type="protein sequence ID" value="SEE43384.1"/>
    <property type="molecule type" value="Genomic_DNA"/>
</dbReference>
<evidence type="ECO:0000256" key="3">
    <source>
        <dbReference type="ARBA" id="ARBA00012824"/>
    </source>
</evidence>
<dbReference type="GO" id="GO:0008909">
    <property type="term" value="F:isochorismate synthase activity"/>
    <property type="evidence" value="ECO:0007669"/>
    <property type="project" value="UniProtKB-EC"/>
</dbReference>
<comment type="caution">
    <text evidence="7">The sequence shown here is derived from an EMBL/GenBank/DDBJ whole genome shotgun (WGS) entry which is preliminary data.</text>
</comment>
<dbReference type="Pfam" id="PF00425">
    <property type="entry name" value="Chorismate_bind"/>
    <property type="match status" value="1"/>
</dbReference>
<dbReference type="PANTHER" id="PTHR42839">
    <property type="entry name" value="ISOCHORISMATE SYNTHASE ENTC"/>
    <property type="match status" value="1"/>
</dbReference>
<sequence>MNIFNKIHEHFADNKPFVAYSKPNESKLSAFFMQSDTLRITENFEVSGFVFAPFDEVEDAILFPKEESEFYQKNIDFDDLLIESESVLSDQEDLLAKEKHIKIVNKAIDTIEKSNLEKIVISRNEIVDLEKFDLLRVYKSLLKKYQNAFVYVWFHPKVGLWLGATPETLLHVEGDKFKTMSLAGTQVYQENKNPEWKSKELEEQQLVTYFIESQLNPISFNLKIDATETIRAGNLLHLRTRVEGRLSTNANLEQLIRAIHPTPAVCGLPRKSAKDFILNNEGYNRTFYTGFLGELNLKNTTNSIQKSQLFVNLRCMSIKDNSAVIYVGGGITKDSVAEKEYEETVSKSKTMKTVL</sequence>
<dbReference type="Proteomes" id="UP000037716">
    <property type="component" value="Unassembled WGS sequence"/>
</dbReference>
<evidence type="ECO:0000256" key="4">
    <source>
        <dbReference type="ARBA" id="ARBA00023235"/>
    </source>
</evidence>
<evidence type="ECO:0000313" key="9">
    <source>
        <dbReference type="Proteomes" id="UP000037716"/>
    </source>
</evidence>
<evidence type="ECO:0000313" key="8">
    <source>
        <dbReference type="EMBL" id="SEE43384.1"/>
    </source>
</evidence>
<dbReference type="InterPro" id="IPR004561">
    <property type="entry name" value="IsoChor_synthase"/>
</dbReference>
<reference evidence="7 9" key="1">
    <citation type="submission" date="2015-07" db="EMBL/GenBank/DDBJ databases">
        <title>Genome of Polaribacter dokdonenesis DSW-5, isolated from seawater off Dokdo in Korea.</title>
        <authorList>
            <person name="Yoon K."/>
            <person name="Song J.Y."/>
            <person name="Kim J.F."/>
        </authorList>
    </citation>
    <scope>NUCLEOTIDE SEQUENCE [LARGE SCALE GENOMIC DNA]</scope>
    <source>
        <strain evidence="7 9">DSW-5</strain>
    </source>
</reference>
<dbReference type="Proteomes" id="UP000183071">
    <property type="component" value="Unassembled WGS sequence"/>
</dbReference>
<gene>
    <name evidence="7" type="ORF">I602_1886</name>
    <name evidence="8" type="ORF">SAMN05444353_1655</name>
</gene>
<dbReference type="EMBL" id="LGBR01000001">
    <property type="protein sequence ID" value="KOY52326.1"/>
    <property type="molecule type" value="Genomic_DNA"/>
</dbReference>
<name>A0A0M9CH52_9FLAO</name>
<dbReference type="EC" id="5.4.4.2" evidence="3"/>
<dbReference type="PANTHER" id="PTHR42839:SF2">
    <property type="entry name" value="ISOCHORISMATE SYNTHASE ENTC"/>
    <property type="match status" value="1"/>
</dbReference>
<evidence type="ECO:0000313" key="10">
    <source>
        <dbReference type="Proteomes" id="UP000183071"/>
    </source>
</evidence>
<dbReference type="Gene3D" id="3.60.120.10">
    <property type="entry name" value="Anthranilate synthase"/>
    <property type="match status" value="1"/>
</dbReference>
<evidence type="ECO:0000313" key="7">
    <source>
        <dbReference type="EMBL" id="KOY52326.1"/>
    </source>
</evidence>
<evidence type="ECO:0000256" key="5">
    <source>
        <dbReference type="ARBA" id="ARBA00041564"/>
    </source>
</evidence>
<dbReference type="STRING" id="1300348.I602_1886"/>
<dbReference type="RefSeq" id="WP_176966490.1">
    <property type="nucleotide sequence ID" value="NZ_FNUE01000002.1"/>
</dbReference>
<dbReference type="InterPro" id="IPR015890">
    <property type="entry name" value="Chorismate_C"/>
</dbReference>
<comment type="catalytic activity">
    <reaction evidence="1">
        <text>chorismate = isochorismate</text>
        <dbReference type="Rhea" id="RHEA:18985"/>
        <dbReference type="ChEBI" id="CHEBI:29748"/>
        <dbReference type="ChEBI" id="CHEBI:29780"/>
        <dbReference type="EC" id="5.4.4.2"/>
    </reaction>
</comment>
<evidence type="ECO:0000259" key="6">
    <source>
        <dbReference type="Pfam" id="PF00425"/>
    </source>
</evidence>
<keyword evidence="4" id="KW-0413">Isomerase</keyword>
<dbReference type="SUPFAM" id="SSF56322">
    <property type="entry name" value="ADC synthase"/>
    <property type="match status" value="1"/>
</dbReference>
<dbReference type="InterPro" id="IPR005801">
    <property type="entry name" value="ADC_synthase"/>
</dbReference>
<proteinExistence type="inferred from homology"/>